<accession>A0A6M4G3T0</accession>
<organism evidence="1 2">
    <name type="scientific">Sphingobium yanoikuyae</name>
    <name type="common">Sphingomonas yanoikuyae</name>
    <dbReference type="NCBI Taxonomy" id="13690"/>
    <lineage>
        <taxon>Bacteria</taxon>
        <taxon>Pseudomonadati</taxon>
        <taxon>Pseudomonadota</taxon>
        <taxon>Alphaproteobacteria</taxon>
        <taxon>Sphingomonadales</taxon>
        <taxon>Sphingomonadaceae</taxon>
        <taxon>Sphingobium</taxon>
    </lineage>
</organism>
<gene>
    <name evidence="1" type="ORF">HH800_04625</name>
</gene>
<protein>
    <submittedName>
        <fullName evidence="1">Uncharacterized protein</fullName>
    </submittedName>
</protein>
<dbReference type="EMBL" id="CP053021">
    <property type="protein sequence ID" value="QJR01546.1"/>
    <property type="molecule type" value="Genomic_DNA"/>
</dbReference>
<reference evidence="1 2" key="1">
    <citation type="submission" date="2020-04" db="EMBL/GenBank/DDBJ databases">
        <title>The Whole Genome Analysis of High salt-tolerant Sphingobium yanoikuyae YC-XJ2 with Aryl organophosphorus flame retardants (aryl-OPFRs)-degrading capacity and characteristics of Related phosphotriesterase.</title>
        <authorList>
            <person name="Li X."/>
        </authorList>
    </citation>
    <scope>NUCLEOTIDE SEQUENCE [LARGE SCALE GENOMIC DNA]</scope>
    <source>
        <strain evidence="1 2">YC-XJ2</strain>
    </source>
</reference>
<name>A0A6M4G3T0_SPHYA</name>
<dbReference type="RefSeq" id="WP_169860323.1">
    <property type="nucleotide sequence ID" value="NZ_CP053021.1"/>
</dbReference>
<proteinExistence type="predicted"/>
<dbReference type="AlphaFoldDB" id="A0A6M4G3T0"/>
<dbReference type="Proteomes" id="UP000502611">
    <property type="component" value="Chromosome"/>
</dbReference>
<evidence type="ECO:0000313" key="1">
    <source>
        <dbReference type="EMBL" id="QJR01546.1"/>
    </source>
</evidence>
<sequence>MKSDERVIYFYDLAVTARTEHANLPPVRSLLEVIAAERAAGRFRTAGDRAGNLWHFLGPIEFDEDNQTATILIRSSDKRSPEYGYSNVNDGTLRLLEKDNHEGGDAAAHLVVSLLPADPDTYIAVLEGVSGLSHRNVISLFNNLLTAFYANNPSHFTYPDPAGAKTRNGDIKRHEVKPKFKLIGHISDQLHQDIENGTIGDIELRNGRVNSTIGNDPFIRSKSFRLTLSVQADIPKANVLERLVTAIQSKHATYDRAKIHFVDQTGHPKTVEIDVTTGAVEQSYVQARRISAVFPPLRMTTDVILSRVSDPMKEMLIEYRG</sequence>
<evidence type="ECO:0000313" key="2">
    <source>
        <dbReference type="Proteomes" id="UP000502611"/>
    </source>
</evidence>